<keyword evidence="3" id="KW-1185">Reference proteome</keyword>
<feature type="transmembrane region" description="Helical" evidence="1">
    <location>
        <begin position="478"/>
        <end position="497"/>
    </location>
</feature>
<dbReference type="Gene3D" id="3.30.70.1430">
    <property type="entry name" value="Multidrug efflux transporter AcrB pore domain"/>
    <property type="match status" value="1"/>
</dbReference>
<dbReference type="RefSeq" id="WP_094884296.1">
    <property type="nucleotide sequence ID" value="NZ_NPMS01000001.1"/>
</dbReference>
<protein>
    <recommendedName>
        <fullName evidence="4">Acriflavin resistance protein</fullName>
    </recommendedName>
</protein>
<reference evidence="2 3" key="1">
    <citation type="submission" date="2017-08" db="EMBL/GenBank/DDBJ databases">
        <title>Virgibacillus indicus sp. nov. and Virgibacillus profoundi sp. nov, two moderately halophilic bacteria isolated from marine sediment by using the Microfluidic Streak Plate.</title>
        <authorList>
            <person name="Xu B."/>
            <person name="Hu B."/>
            <person name="Wang J."/>
            <person name="Zhu Y."/>
            <person name="Huang L."/>
            <person name="Du W."/>
            <person name="Huang Y."/>
        </authorList>
    </citation>
    <scope>NUCLEOTIDE SEQUENCE [LARGE SCALE GENOMIC DNA]</scope>
    <source>
        <strain evidence="2 3">IO3-P2-C2</strain>
    </source>
</reference>
<feature type="transmembrane region" description="Helical" evidence="1">
    <location>
        <begin position="377"/>
        <end position="396"/>
    </location>
</feature>
<sequence>MIRWGHSLSSVIVAFTLIPSLAEKFMKVRKRKKKKGIGNWVLAIYEGMVGWIIEKKRRSLGIIMVFAALFVLSLALIPKIPMNTMPEMFQRYTEILVEVDNGIASDKKEELAIMIDQELGSVEDIASNYVLDQGDYLIAIINMTKGDEIQREQKEVTEESMNKLRGLQDSEPIRSVQSAMAGAAGYPVQLQISGSDFEELEKITENVAEKLKTIDGIVAVTTDMDHTSEVENISLKTDAIDDAGLSPMEIRSWLEQAMLEMPLGELSTADEQKIPINAIWNDKIDTKQAILDLEIPTLDGEKKLSSFMEFEMEKVPGEISHKGGERYVSVFADIEEKDLGTINREVQDIVKEVETPAGYNVGFGGDLEVQQELLTDLAFVFIISLFLVYFVMAVQFNHFGQPLIVMAIIPVTLIGVVLGLFITQMELNIMSGMGIIMLIGIVLNNAILLLDRTNQLLRAGKPVKQALIESGTDRIRPIFMTTFTTAGGMLPLALASGQSANYQAPLSTVIISGLLFSTLITLVLIPAVFRLFSRKSKKEKRYERVEETA</sequence>
<proteinExistence type="predicted"/>
<feature type="transmembrane region" description="Helical" evidence="1">
    <location>
        <begin position="509"/>
        <end position="532"/>
    </location>
</feature>
<evidence type="ECO:0008006" key="4">
    <source>
        <dbReference type="Google" id="ProtNLM"/>
    </source>
</evidence>
<gene>
    <name evidence="2" type="ORF">CIL03_05445</name>
</gene>
<dbReference type="Gene3D" id="3.30.70.1440">
    <property type="entry name" value="Multidrug efflux transporter AcrB pore domain"/>
    <property type="match status" value="1"/>
</dbReference>
<feature type="transmembrane region" description="Helical" evidence="1">
    <location>
        <begin position="38"/>
        <end position="53"/>
    </location>
</feature>
<dbReference type="Proteomes" id="UP000216498">
    <property type="component" value="Unassembled WGS sequence"/>
</dbReference>
<dbReference type="Gene3D" id="1.20.1640.10">
    <property type="entry name" value="Multidrug efflux transporter AcrB transmembrane domain"/>
    <property type="match status" value="2"/>
</dbReference>
<evidence type="ECO:0000256" key="1">
    <source>
        <dbReference type="SAM" id="Phobius"/>
    </source>
</evidence>
<feature type="transmembrane region" description="Helical" evidence="1">
    <location>
        <begin position="403"/>
        <end position="423"/>
    </location>
</feature>
<dbReference type="PANTHER" id="PTHR32063:SF0">
    <property type="entry name" value="SWARMING MOTILITY PROTEIN SWRC"/>
    <property type="match status" value="1"/>
</dbReference>
<accession>A0A265NH60</accession>
<dbReference type="OrthoDB" id="9757876at2"/>
<evidence type="ECO:0000313" key="3">
    <source>
        <dbReference type="Proteomes" id="UP000216498"/>
    </source>
</evidence>
<dbReference type="PANTHER" id="PTHR32063">
    <property type="match status" value="1"/>
</dbReference>
<name>A0A265NH60_9BACI</name>
<organism evidence="2 3">
    <name type="scientific">Virgibacillus indicus</name>
    <dbReference type="NCBI Taxonomy" id="2024554"/>
    <lineage>
        <taxon>Bacteria</taxon>
        <taxon>Bacillati</taxon>
        <taxon>Bacillota</taxon>
        <taxon>Bacilli</taxon>
        <taxon>Bacillales</taxon>
        <taxon>Bacillaceae</taxon>
        <taxon>Virgibacillus</taxon>
    </lineage>
</organism>
<dbReference type="GO" id="GO:0005886">
    <property type="term" value="C:plasma membrane"/>
    <property type="evidence" value="ECO:0007669"/>
    <property type="project" value="TreeGrafter"/>
</dbReference>
<keyword evidence="1" id="KW-1133">Transmembrane helix</keyword>
<dbReference type="Pfam" id="PF00873">
    <property type="entry name" value="ACR_tran"/>
    <property type="match status" value="1"/>
</dbReference>
<dbReference type="AlphaFoldDB" id="A0A265NH60"/>
<dbReference type="InterPro" id="IPR027463">
    <property type="entry name" value="AcrB_DN_DC_subdom"/>
</dbReference>
<keyword evidence="1" id="KW-0812">Transmembrane</keyword>
<dbReference type="PRINTS" id="PR00702">
    <property type="entry name" value="ACRIFLAVINRP"/>
</dbReference>
<keyword evidence="1" id="KW-0472">Membrane</keyword>
<dbReference type="GO" id="GO:0042910">
    <property type="term" value="F:xenobiotic transmembrane transporter activity"/>
    <property type="evidence" value="ECO:0007669"/>
    <property type="project" value="TreeGrafter"/>
</dbReference>
<feature type="transmembrane region" description="Helical" evidence="1">
    <location>
        <begin position="429"/>
        <end position="450"/>
    </location>
</feature>
<dbReference type="SUPFAM" id="SSF82866">
    <property type="entry name" value="Multidrug efflux transporter AcrB transmembrane domain"/>
    <property type="match status" value="1"/>
</dbReference>
<dbReference type="EMBL" id="NPMS01000001">
    <property type="protein sequence ID" value="OZU90586.1"/>
    <property type="molecule type" value="Genomic_DNA"/>
</dbReference>
<evidence type="ECO:0000313" key="2">
    <source>
        <dbReference type="EMBL" id="OZU90586.1"/>
    </source>
</evidence>
<dbReference type="Gene3D" id="3.30.2090.10">
    <property type="entry name" value="Multidrug efflux transporter AcrB TolC docking domain, DN and DC subdomains"/>
    <property type="match status" value="1"/>
</dbReference>
<comment type="caution">
    <text evidence="2">The sequence shown here is derived from an EMBL/GenBank/DDBJ whole genome shotgun (WGS) entry which is preliminary data.</text>
</comment>
<feature type="transmembrane region" description="Helical" evidence="1">
    <location>
        <begin position="60"/>
        <end position="78"/>
    </location>
</feature>
<dbReference type="InterPro" id="IPR001036">
    <property type="entry name" value="Acrflvin-R"/>
</dbReference>